<name>A0A939NQK3_KLEPN</name>
<proteinExistence type="predicted"/>
<organism evidence="1 2">
    <name type="scientific">Klebsiella pneumoniae</name>
    <dbReference type="NCBI Taxonomy" id="573"/>
    <lineage>
        <taxon>Bacteria</taxon>
        <taxon>Pseudomonadati</taxon>
        <taxon>Pseudomonadota</taxon>
        <taxon>Gammaproteobacteria</taxon>
        <taxon>Enterobacterales</taxon>
        <taxon>Enterobacteriaceae</taxon>
        <taxon>Klebsiella/Raoultella group</taxon>
        <taxon>Klebsiella</taxon>
        <taxon>Klebsiella pneumoniae complex</taxon>
    </lineage>
</organism>
<comment type="caution">
    <text evidence="1">The sequence shown here is derived from an EMBL/GenBank/DDBJ whole genome shotgun (WGS) entry which is preliminary data.</text>
</comment>
<dbReference type="AlphaFoldDB" id="A0A939NQK3"/>
<sequence length="51" mass="5732">MTHDLRGLPADWRRPASAGNEGQYANLRYRKEIGASASGEYALHFLPLAFR</sequence>
<accession>A0A939NQK3</accession>
<protein>
    <submittedName>
        <fullName evidence="1">Uncharacterized protein</fullName>
    </submittedName>
</protein>
<gene>
    <name evidence="1" type="ORF">J4733_20650</name>
</gene>
<evidence type="ECO:0000313" key="2">
    <source>
        <dbReference type="Proteomes" id="UP000664267"/>
    </source>
</evidence>
<reference evidence="1" key="1">
    <citation type="submission" date="2021-03" db="EMBL/GenBank/DDBJ databases">
        <title>Molecular epidemiology and mechanisms of colistin and carbapenem resistance in Enterobacteriaceae from clinical isolates, the environment and porcine samples in Pretoria, South Africa.</title>
        <authorList>
            <person name="Bogoshi D."/>
            <person name="Mbelle N.M."/>
            <person name="Naidoo V."/>
            <person name="Osei Sekyere J."/>
        </authorList>
    </citation>
    <scope>NUCLEOTIDE SEQUENCE</scope>
    <source>
        <strain evidence="1">C029</strain>
    </source>
</reference>
<evidence type="ECO:0000313" key="1">
    <source>
        <dbReference type="EMBL" id="MBO2025833.1"/>
    </source>
</evidence>
<dbReference type="Proteomes" id="UP000664267">
    <property type="component" value="Unassembled WGS sequence"/>
</dbReference>
<dbReference type="EMBL" id="JAGETN010000036">
    <property type="protein sequence ID" value="MBO2025833.1"/>
    <property type="molecule type" value="Genomic_DNA"/>
</dbReference>